<evidence type="ECO:0000256" key="1">
    <source>
        <dbReference type="ARBA" id="ARBA00023015"/>
    </source>
</evidence>
<keyword evidence="8" id="KW-1185">Reference proteome</keyword>
<dbReference type="PANTHER" id="PTHR10270">
    <property type="entry name" value="SOX TRANSCRIPTION FACTOR"/>
    <property type="match status" value="1"/>
</dbReference>
<comment type="caution">
    <text evidence="7">The sequence shown here is derived from an EMBL/GenBank/DDBJ whole genome shotgun (WGS) entry which is preliminary data.</text>
</comment>
<feature type="DNA-binding region" description="HMG box" evidence="4">
    <location>
        <begin position="172"/>
        <end position="240"/>
    </location>
</feature>
<dbReference type="Gene3D" id="1.10.30.10">
    <property type="entry name" value="High mobility group box domain"/>
    <property type="match status" value="1"/>
</dbReference>
<dbReference type="CDD" id="cd01389">
    <property type="entry name" value="HMG-box_ROX1-like"/>
    <property type="match status" value="1"/>
</dbReference>
<dbReference type="SUPFAM" id="SSF47095">
    <property type="entry name" value="HMG-box"/>
    <property type="match status" value="1"/>
</dbReference>
<dbReference type="OrthoDB" id="6247875at2759"/>
<dbReference type="InterPro" id="IPR036910">
    <property type="entry name" value="HMG_box_dom_sf"/>
</dbReference>
<dbReference type="Proteomes" id="UP000245383">
    <property type="component" value="Unassembled WGS sequence"/>
</dbReference>
<reference evidence="7 8" key="1">
    <citation type="journal article" date="2018" name="MBio">
        <title>Comparative Genomics Reveals the Core Gene Toolbox for the Fungus-Insect Symbiosis.</title>
        <authorList>
            <person name="Wang Y."/>
            <person name="Stata M."/>
            <person name="Wang W."/>
            <person name="Stajich J.E."/>
            <person name="White M.M."/>
            <person name="Moncalvo J.M."/>
        </authorList>
    </citation>
    <scope>NUCLEOTIDE SEQUENCE [LARGE SCALE GENOMIC DNA]</scope>
    <source>
        <strain evidence="7 8">SWE-8-4</strain>
    </source>
</reference>
<dbReference type="InterPro" id="IPR009071">
    <property type="entry name" value="HMG_box_dom"/>
</dbReference>
<dbReference type="PANTHER" id="PTHR10270:SF161">
    <property type="entry name" value="SEX-DETERMINING REGION Y PROTEIN"/>
    <property type="match status" value="1"/>
</dbReference>
<evidence type="ECO:0000256" key="5">
    <source>
        <dbReference type="SAM" id="MobiDB-lite"/>
    </source>
</evidence>
<keyword evidence="4" id="KW-0539">Nucleus</keyword>
<protein>
    <recommendedName>
        <fullName evidence="6">HMG box domain-containing protein</fullName>
    </recommendedName>
</protein>
<dbReference type="GO" id="GO:0000978">
    <property type="term" value="F:RNA polymerase II cis-regulatory region sequence-specific DNA binding"/>
    <property type="evidence" value="ECO:0007669"/>
    <property type="project" value="TreeGrafter"/>
</dbReference>
<dbReference type="InterPro" id="IPR050140">
    <property type="entry name" value="SRY-related_HMG-box_TF-like"/>
</dbReference>
<gene>
    <name evidence="7" type="ORF">BB561_002965</name>
</gene>
<keyword evidence="1" id="KW-0805">Transcription regulation</keyword>
<evidence type="ECO:0000259" key="6">
    <source>
        <dbReference type="PROSITE" id="PS50118"/>
    </source>
</evidence>
<dbReference type="SMART" id="SM00398">
    <property type="entry name" value="HMG"/>
    <property type="match status" value="1"/>
</dbReference>
<feature type="domain" description="HMG box" evidence="6">
    <location>
        <begin position="172"/>
        <end position="240"/>
    </location>
</feature>
<accession>A0A2T9YNM5</accession>
<feature type="compositionally biased region" description="Polar residues" evidence="5">
    <location>
        <begin position="43"/>
        <end position="55"/>
    </location>
</feature>
<dbReference type="EMBL" id="MBFR01000109">
    <property type="protein sequence ID" value="PVU93901.1"/>
    <property type="molecule type" value="Genomic_DNA"/>
</dbReference>
<evidence type="ECO:0000256" key="3">
    <source>
        <dbReference type="ARBA" id="ARBA00023163"/>
    </source>
</evidence>
<dbReference type="GO" id="GO:0030154">
    <property type="term" value="P:cell differentiation"/>
    <property type="evidence" value="ECO:0007669"/>
    <property type="project" value="TreeGrafter"/>
</dbReference>
<dbReference type="AlphaFoldDB" id="A0A2T9YNM5"/>
<dbReference type="STRING" id="133385.A0A2T9YNM5"/>
<dbReference type="Pfam" id="PF00505">
    <property type="entry name" value="HMG_box"/>
    <property type="match status" value="1"/>
</dbReference>
<evidence type="ECO:0000313" key="8">
    <source>
        <dbReference type="Proteomes" id="UP000245383"/>
    </source>
</evidence>
<dbReference type="PROSITE" id="PS50118">
    <property type="entry name" value="HMG_BOX_2"/>
    <property type="match status" value="1"/>
</dbReference>
<organism evidence="7 8">
    <name type="scientific">Smittium simulii</name>
    <dbReference type="NCBI Taxonomy" id="133385"/>
    <lineage>
        <taxon>Eukaryota</taxon>
        <taxon>Fungi</taxon>
        <taxon>Fungi incertae sedis</taxon>
        <taxon>Zoopagomycota</taxon>
        <taxon>Kickxellomycotina</taxon>
        <taxon>Harpellomycetes</taxon>
        <taxon>Harpellales</taxon>
        <taxon>Legeriomycetaceae</taxon>
        <taxon>Smittium</taxon>
    </lineage>
</organism>
<dbReference type="GO" id="GO:0001228">
    <property type="term" value="F:DNA-binding transcription activator activity, RNA polymerase II-specific"/>
    <property type="evidence" value="ECO:0007669"/>
    <property type="project" value="TreeGrafter"/>
</dbReference>
<evidence type="ECO:0000256" key="4">
    <source>
        <dbReference type="PROSITE-ProRule" id="PRU00267"/>
    </source>
</evidence>
<dbReference type="FunFam" id="1.10.30.10:FF:000041">
    <property type="entry name" value="HMG box family protein"/>
    <property type="match status" value="1"/>
</dbReference>
<evidence type="ECO:0000313" key="7">
    <source>
        <dbReference type="EMBL" id="PVU93901.1"/>
    </source>
</evidence>
<evidence type="ECO:0000256" key="2">
    <source>
        <dbReference type="ARBA" id="ARBA00023125"/>
    </source>
</evidence>
<feature type="region of interest" description="Disordered" evidence="5">
    <location>
        <begin position="32"/>
        <end position="55"/>
    </location>
</feature>
<keyword evidence="3" id="KW-0804">Transcription</keyword>
<dbReference type="GO" id="GO:0005634">
    <property type="term" value="C:nucleus"/>
    <property type="evidence" value="ECO:0007669"/>
    <property type="project" value="UniProtKB-UniRule"/>
</dbReference>
<proteinExistence type="predicted"/>
<name>A0A2T9YNM5_9FUNG</name>
<keyword evidence="2 4" id="KW-0238">DNA-binding</keyword>
<sequence length="557" mass="63356">MNFNNSTENNQELSRQRTFSEENHNYFNSQVDQDSASKEYSPHGSNNISKQSSAEAPSLLKKNTTYNSIASHCSAEEILGYNPSYSIGITSEDNYQEEYPFQDTSAQNKTFLNVDDYFREHDALTLYNNTEPKILPKSFEQYAQFEGDDGSHTVKRTIDKAFSADNTKQKRTPRPPNAFIIYRKETQANVIKANPGVSNKEISVIIGKMWKQEPQSVKDQYKVKAENEKQIHKKMFPDYKYQPRKSKKIAKADSATPFSSKNIFSSNSKNKLLLNAVNSGYPASNQAVYDIQNLPQSNIMYSNNSDHVNIKKFMSFENNKNLKPYPFSNQSIASQYVQPVSALPSNYNYNNTNSNIVGGYGLPITDVNAFQHRTLLSPASNRSIPNMSIYNQMDNDLNLKRISSNSDAFINPMFSKQMDKLSRIYNDSENIVNFNLQNLANNPTSKFFGSQPMYGNTTCNNNNTNTKLDLFEKNNTFSRMTDSNTFNLNSSLGNKLDGFTFFKNGGNSFSNDPVYSQKEYDILEDVDFSRNSEQKMHYQQNSGFSIPLVTDIHGNEL</sequence>